<gene>
    <name evidence="3" type="ORF">ABM34_08775</name>
</gene>
<protein>
    <recommendedName>
        <fullName evidence="5">Lipoprotein</fullName>
    </recommendedName>
</protein>
<evidence type="ECO:0008006" key="5">
    <source>
        <dbReference type="Google" id="ProtNLM"/>
    </source>
</evidence>
<name>A0A0H4QGS8_9LACO</name>
<dbReference type="OrthoDB" id="2326238at2"/>
<dbReference type="KEGG" id="lgn:ABM34_08775"/>
<dbReference type="Proteomes" id="UP000036106">
    <property type="component" value="Chromosome"/>
</dbReference>
<keyword evidence="2" id="KW-0732">Signal</keyword>
<dbReference type="EMBL" id="CP012034">
    <property type="protein sequence ID" value="AKP67614.1"/>
    <property type="molecule type" value="Genomic_DNA"/>
</dbReference>
<dbReference type="PATRIC" id="fig|1007676.4.peg.1780"/>
<feature type="compositionally biased region" description="Low complexity" evidence="1">
    <location>
        <begin position="173"/>
        <end position="207"/>
    </location>
</feature>
<dbReference type="AlphaFoldDB" id="A0A0H4QGS8"/>
<proteinExistence type="predicted"/>
<feature type="signal peptide" evidence="2">
    <location>
        <begin position="1"/>
        <end position="19"/>
    </location>
</feature>
<accession>A0A0H4QGS8</accession>
<evidence type="ECO:0000256" key="2">
    <source>
        <dbReference type="SAM" id="SignalP"/>
    </source>
</evidence>
<feature type="region of interest" description="Disordered" evidence="1">
    <location>
        <begin position="172"/>
        <end position="207"/>
    </location>
</feature>
<dbReference type="RefSeq" id="WP_048705067.1">
    <property type="nucleotide sequence ID" value="NZ_CP012034.1"/>
</dbReference>
<sequence>MKKLLASVLVGGLALTVVGCSNTSNNSSSQGSKTGTSQTYSNTWKSGVPSQYKGYYGRDTDAFGEKTFEPVKFLDNEMTYGLGDAMLLKHVEYKQIAEDTFIIHGSNNQYDTNNSDIYLKLVFKKTDGKTSLGMASDKTGGSAISSFSKTKKLSTKGMTWYNSYSKADFERLSGQSTSSDDQSSSSSDSETSSKSSSNSSDGTKSISDSDYSGKIFWQKDSPLYIVFGDPGNNGMDNASTFSMYNVHDDGAAYQTAWIKNAEVVTDGDTVTFRSSDGNNDGAVDQDQTFQRLSSTQLKRRETGEVYTLYSGSPKSLGERINNELGLPRY</sequence>
<feature type="region of interest" description="Disordered" evidence="1">
    <location>
        <begin position="22"/>
        <end position="41"/>
    </location>
</feature>
<evidence type="ECO:0000313" key="4">
    <source>
        <dbReference type="Proteomes" id="UP000036106"/>
    </source>
</evidence>
<dbReference type="PROSITE" id="PS51257">
    <property type="entry name" value="PROKAR_LIPOPROTEIN"/>
    <property type="match status" value="1"/>
</dbReference>
<evidence type="ECO:0000256" key="1">
    <source>
        <dbReference type="SAM" id="MobiDB-lite"/>
    </source>
</evidence>
<organism evidence="3 4">
    <name type="scientific">Companilactobacillus ginsenosidimutans</name>
    <dbReference type="NCBI Taxonomy" id="1007676"/>
    <lineage>
        <taxon>Bacteria</taxon>
        <taxon>Bacillati</taxon>
        <taxon>Bacillota</taxon>
        <taxon>Bacilli</taxon>
        <taxon>Lactobacillales</taxon>
        <taxon>Lactobacillaceae</taxon>
        <taxon>Companilactobacillus</taxon>
    </lineage>
</organism>
<dbReference type="STRING" id="1007676.ABM34_08775"/>
<keyword evidence="4" id="KW-1185">Reference proteome</keyword>
<evidence type="ECO:0000313" key="3">
    <source>
        <dbReference type="EMBL" id="AKP67614.1"/>
    </source>
</evidence>
<feature type="chain" id="PRO_5039462131" description="Lipoprotein" evidence="2">
    <location>
        <begin position="20"/>
        <end position="329"/>
    </location>
</feature>
<reference evidence="4" key="1">
    <citation type="submission" date="2015-07" db="EMBL/GenBank/DDBJ databases">
        <title>Lactobacillus ginsenosidimutans/EMML 3141/ whole genome sequencing.</title>
        <authorList>
            <person name="Kim M.K."/>
            <person name="Im W.-T."/>
            <person name="Srinivasan S."/>
            <person name="Lee J.-J."/>
        </authorList>
    </citation>
    <scope>NUCLEOTIDE SEQUENCE [LARGE SCALE GENOMIC DNA]</scope>
    <source>
        <strain evidence="4">EMML 3041</strain>
    </source>
</reference>